<proteinExistence type="predicted"/>
<feature type="non-terminal residue" evidence="3">
    <location>
        <position position="1"/>
    </location>
</feature>
<organism evidence="3">
    <name type="scientific">Tanacetum cinerariifolium</name>
    <name type="common">Dalmatian daisy</name>
    <name type="synonym">Chrysanthemum cinerariifolium</name>
    <dbReference type="NCBI Taxonomy" id="118510"/>
    <lineage>
        <taxon>Eukaryota</taxon>
        <taxon>Viridiplantae</taxon>
        <taxon>Streptophyta</taxon>
        <taxon>Embryophyta</taxon>
        <taxon>Tracheophyta</taxon>
        <taxon>Spermatophyta</taxon>
        <taxon>Magnoliopsida</taxon>
        <taxon>eudicotyledons</taxon>
        <taxon>Gunneridae</taxon>
        <taxon>Pentapetalae</taxon>
        <taxon>asterids</taxon>
        <taxon>campanulids</taxon>
        <taxon>Asterales</taxon>
        <taxon>Asteraceae</taxon>
        <taxon>Asteroideae</taxon>
        <taxon>Anthemideae</taxon>
        <taxon>Anthemidinae</taxon>
        <taxon>Tanacetum</taxon>
    </lineage>
</organism>
<comment type="caution">
    <text evidence="3">The sequence shown here is derived from an EMBL/GenBank/DDBJ whole genome shotgun (WGS) entry which is preliminary data.</text>
</comment>
<reference evidence="3" key="1">
    <citation type="journal article" date="2019" name="Sci. Rep.">
        <title>Draft genome of Tanacetum cinerariifolium, the natural source of mosquito coil.</title>
        <authorList>
            <person name="Yamashiro T."/>
            <person name="Shiraishi A."/>
            <person name="Satake H."/>
            <person name="Nakayama K."/>
        </authorList>
    </citation>
    <scope>NUCLEOTIDE SEQUENCE</scope>
</reference>
<sequence length="381" mass="44655">EEARIQLNAKQADWNDDTDDESDDQELEAHYMYMAKLQQVSPDAVDSGPIFDTEPEQKIDQNDEDIDLAKERELLASLIQKLKCEIDETKNRNTLLETSNKVLIEKLKSEIADFKNKNKSLIEVNNKLSVENDQLYADYEKSKADLQRRNSVEYASEMELECAKVRELKRRDSIEYALEMEFACAKVREMKNKLSAHQDTISILKQQKDAQIKLYKSHEDKEIEKVIDLENKVKVLDNIVYKTEQTVQTMNMLNNKCQTSFAKPEFLKKAKQANPRLYDIGCYNDNLALMLSPESDEVIRLEKESRSKLSHLIKAFDYTKLNNLYDLFVPQRKKSYEQRFFSERSRISHINVQNEKKKESFQKQTTFLEKRMDESISNDQG</sequence>
<dbReference type="AlphaFoldDB" id="A0A699L1Q7"/>
<accession>A0A699L1Q7</accession>
<feature type="compositionally biased region" description="Acidic residues" evidence="2">
    <location>
        <begin position="14"/>
        <end position="24"/>
    </location>
</feature>
<dbReference type="EMBL" id="BKCJ010563658">
    <property type="protein sequence ID" value="GFB15351.1"/>
    <property type="molecule type" value="Genomic_DNA"/>
</dbReference>
<keyword evidence="1" id="KW-0175">Coiled coil</keyword>
<evidence type="ECO:0000313" key="3">
    <source>
        <dbReference type="EMBL" id="GFB15351.1"/>
    </source>
</evidence>
<protein>
    <submittedName>
        <fullName evidence="3">Uncharacterized protein</fullName>
    </submittedName>
</protein>
<evidence type="ECO:0000256" key="1">
    <source>
        <dbReference type="SAM" id="Coils"/>
    </source>
</evidence>
<name>A0A699L1Q7_TANCI</name>
<gene>
    <name evidence="3" type="ORF">Tci_687322</name>
</gene>
<evidence type="ECO:0000256" key="2">
    <source>
        <dbReference type="SAM" id="MobiDB-lite"/>
    </source>
</evidence>
<feature type="coiled-coil region" evidence="1">
    <location>
        <begin position="72"/>
        <end position="124"/>
    </location>
</feature>
<feature type="region of interest" description="Disordered" evidence="2">
    <location>
        <begin position="1"/>
        <end position="24"/>
    </location>
</feature>